<evidence type="ECO:0000313" key="3">
    <source>
        <dbReference type="RefSeq" id="XP_026193112.1"/>
    </source>
</evidence>
<reference evidence="3" key="1">
    <citation type="submission" date="2025-08" db="UniProtKB">
        <authorList>
            <consortium name="RefSeq"/>
        </authorList>
    </citation>
    <scope>IDENTIFICATION</scope>
</reference>
<dbReference type="AlphaFoldDB" id="A0A6P6S0G7"/>
<accession>A0A6P6S0G7</accession>
<feature type="compositionally biased region" description="Low complexity" evidence="1">
    <location>
        <begin position="170"/>
        <end position="183"/>
    </location>
</feature>
<feature type="compositionally biased region" description="Low complexity" evidence="1">
    <location>
        <begin position="87"/>
        <end position="97"/>
    </location>
</feature>
<organism evidence="2 3">
    <name type="scientific">Cyclospora cayetanensis</name>
    <dbReference type="NCBI Taxonomy" id="88456"/>
    <lineage>
        <taxon>Eukaryota</taxon>
        <taxon>Sar</taxon>
        <taxon>Alveolata</taxon>
        <taxon>Apicomplexa</taxon>
        <taxon>Conoidasida</taxon>
        <taxon>Coccidia</taxon>
        <taxon>Eucoccidiorida</taxon>
        <taxon>Eimeriorina</taxon>
        <taxon>Eimeriidae</taxon>
        <taxon>Cyclospora</taxon>
    </lineage>
</organism>
<keyword evidence="2" id="KW-1185">Reference proteome</keyword>
<feature type="compositionally biased region" description="Low complexity" evidence="1">
    <location>
        <begin position="109"/>
        <end position="119"/>
    </location>
</feature>
<dbReference type="OrthoDB" id="347654at2759"/>
<proteinExistence type="predicted"/>
<protein>
    <submittedName>
        <fullName evidence="3">Uncharacterized protein LOC34620644</fullName>
    </submittedName>
</protein>
<evidence type="ECO:0000313" key="2">
    <source>
        <dbReference type="Proteomes" id="UP000515125"/>
    </source>
</evidence>
<feature type="region of interest" description="Disordered" evidence="1">
    <location>
        <begin position="1"/>
        <end position="21"/>
    </location>
</feature>
<evidence type="ECO:0000256" key="1">
    <source>
        <dbReference type="SAM" id="MobiDB-lite"/>
    </source>
</evidence>
<dbReference type="RefSeq" id="XP_026193112.1">
    <property type="nucleotide sequence ID" value="XM_026337327.1"/>
</dbReference>
<feature type="region of interest" description="Disordered" evidence="1">
    <location>
        <begin position="81"/>
        <end position="184"/>
    </location>
</feature>
<name>A0A6P6S0G7_9EIME</name>
<feature type="compositionally biased region" description="Polar residues" evidence="1">
    <location>
        <begin position="127"/>
        <end position="147"/>
    </location>
</feature>
<sequence length="713" mass="78986">MGAAAGSGPEGRHQAAAATAAHITASPALRYSEVHSARHPLRPSRGAAVAAAVAADAAGHKQVKRASDCILKELESKKQKRCRNSVQAQQQPQQQPQNSRLTRVKREVQQQQQHSQQLHGQKHETTEQQQTLQNPRKLTQKQVQQRQHALMAAQAALRRKRQSPVKGDCSRSSTMHSSSTKTTKLWEERMAKHRAYMLQSLMPFPSPSSPENCDSDSETTAPATAAAAAAGGAKGRIRMGLEVLNWTPPRTLEETLGPTARRTRLSGCWPLYFCRPEVRLACVADACHPISKLTSFTGERFTKPGERIWVFGAPYPVAVWTGPPIKKGELRILGIRTGEFLTPAEGAEAAKALQPTGQYDCIRTCDIYPDASTATGQWREKVRGALRLSGVSWHSREDEFAAKRFSRGCSELESGIVPFVAVPFKGLEFSSIRRACPLAFVQHTGERLRGCEALRGPWVKWHGQRQTVSVHQVLLNGFPLYVYTNNPQVPIPPYTEVVHTGDELCLNMLQFPGFLTDTFLATLGLIKRRRANAESVLENFRLQGYTSPMWLQRSLLLRYPLNYEDICSRGSLETVRLLELVSAHNAEGPRSVALSSRMGLNNASLPLCNCLASVKLRKVALRLLHLPEAYANLPPHELGPLLESHWVVVEGALKEEEGSSVLQRLVRARDCCRQCYKTHPVALAFPNMGWRHSQKVQSDSCWLDHVGSAPAAE</sequence>
<gene>
    <name evidence="3" type="primary">LOC34620644</name>
</gene>
<feature type="region of interest" description="Disordered" evidence="1">
    <location>
        <begin position="205"/>
        <end position="231"/>
    </location>
</feature>
<feature type="compositionally biased region" description="Low complexity" evidence="1">
    <location>
        <begin position="219"/>
        <end position="231"/>
    </location>
</feature>
<dbReference type="GeneID" id="34620644"/>
<dbReference type="Proteomes" id="UP000515125">
    <property type="component" value="Unplaced"/>
</dbReference>